<organism evidence="2">
    <name type="scientific">uncultured Rubrobacteraceae bacterium</name>
    <dbReference type="NCBI Taxonomy" id="349277"/>
    <lineage>
        <taxon>Bacteria</taxon>
        <taxon>Bacillati</taxon>
        <taxon>Actinomycetota</taxon>
        <taxon>Rubrobacteria</taxon>
        <taxon>Rubrobacterales</taxon>
        <taxon>Rubrobacteraceae</taxon>
        <taxon>environmental samples</taxon>
    </lineage>
</organism>
<protein>
    <submittedName>
        <fullName evidence="2">Uncharacterized protein</fullName>
    </submittedName>
</protein>
<accession>A0A6J4QW10</accession>
<feature type="non-terminal residue" evidence="2">
    <location>
        <position position="53"/>
    </location>
</feature>
<feature type="compositionally biased region" description="Basic residues" evidence="1">
    <location>
        <begin position="33"/>
        <end position="42"/>
    </location>
</feature>
<reference evidence="2" key="1">
    <citation type="submission" date="2020-02" db="EMBL/GenBank/DDBJ databases">
        <authorList>
            <person name="Meier V. D."/>
        </authorList>
    </citation>
    <scope>NUCLEOTIDE SEQUENCE</scope>
    <source>
        <strain evidence="2">AVDCRST_MAG80</strain>
    </source>
</reference>
<sequence>DRLRRGAAQGYLVPRPRRGRYPRGSRTTPQERRARRAPRRRPAPPQSQEGKEV</sequence>
<gene>
    <name evidence="2" type="ORF">AVDCRST_MAG80-2419</name>
</gene>
<evidence type="ECO:0000313" key="2">
    <source>
        <dbReference type="EMBL" id="CAA9452294.1"/>
    </source>
</evidence>
<feature type="non-terminal residue" evidence="2">
    <location>
        <position position="1"/>
    </location>
</feature>
<dbReference type="EMBL" id="CADCVC010000215">
    <property type="protein sequence ID" value="CAA9452294.1"/>
    <property type="molecule type" value="Genomic_DNA"/>
</dbReference>
<dbReference type="AlphaFoldDB" id="A0A6J4QW10"/>
<evidence type="ECO:0000256" key="1">
    <source>
        <dbReference type="SAM" id="MobiDB-lite"/>
    </source>
</evidence>
<proteinExistence type="predicted"/>
<feature type="region of interest" description="Disordered" evidence="1">
    <location>
        <begin position="1"/>
        <end position="53"/>
    </location>
</feature>
<name>A0A6J4QW10_9ACTN</name>